<evidence type="ECO:0000256" key="8">
    <source>
        <dbReference type="ARBA" id="ARBA00051245"/>
    </source>
</evidence>
<evidence type="ECO:0000313" key="12">
    <source>
        <dbReference type="Proteomes" id="UP001460888"/>
    </source>
</evidence>
<keyword evidence="12" id="KW-1185">Reference proteome</keyword>
<keyword evidence="5" id="KW-0418">Kinase</keyword>
<evidence type="ECO:0000256" key="3">
    <source>
        <dbReference type="ARBA" id="ARBA00022679"/>
    </source>
</evidence>
<comment type="similarity">
    <text evidence="1">Belongs to the CpsD/CapB family.</text>
</comment>
<keyword evidence="3" id="KW-0808">Transferase</keyword>
<dbReference type="SUPFAM" id="SSF52540">
    <property type="entry name" value="P-loop containing nucleoside triphosphate hydrolases"/>
    <property type="match status" value="1"/>
</dbReference>
<keyword evidence="6" id="KW-0067">ATP-binding</keyword>
<feature type="compositionally biased region" description="Basic and acidic residues" evidence="9">
    <location>
        <begin position="1"/>
        <end position="24"/>
    </location>
</feature>
<dbReference type="RefSeq" id="WP_353113148.1">
    <property type="nucleotide sequence ID" value="NZ_APND01000005.1"/>
</dbReference>
<keyword evidence="7" id="KW-0829">Tyrosine-protein kinase</keyword>
<dbReference type="Proteomes" id="UP001460888">
    <property type="component" value="Unassembled WGS sequence"/>
</dbReference>
<reference evidence="11 12" key="1">
    <citation type="submission" date="2013-03" db="EMBL/GenBank/DDBJ databases">
        <title>Salinisphaera dokdonensis CL-ES53 Genome Sequencing.</title>
        <authorList>
            <person name="Li C."/>
            <person name="Lai Q."/>
            <person name="Shao Z."/>
        </authorList>
    </citation>
    <scope>NUCLEOTIDE SEQUENCE [LARGE SCALE GENOMIC DNA]</scope>
    <source>
        <strain evidence="11 12">CL-ES53</strain>
    </source>
</reference>
<comment type="catalytic activity">
    <reaction evidence="8">
        <text>L-tyrosyl-[protein] + ATP = O-phospho-L-tyrosyl-[protein] + ADP + H(+)</text>
        <dbReference type="Rhea" id="RHEA:10596"/>
        <dbReference type="Rhea" id="RHEA-COMP:10136"/>
        <dbReference type="Rhea" id="RHEA-COMP:20101"/>
        <dbReference type="ChEBI" id="CHEBI:15378"/>
        <dbReference type="ChEBI" id="CHEBI:30616"/>
        <dbReference type="ChEBI" id="CHEBI:46858"/>
        <dbReference type="ChEBI" id="CHEBI:61978"/>
        <dbReference type="ChEBI" id="CHEBI:456216"/>
        <dbReference type="EC" id="2.7.10.2"/>
    </reaction>
</comment>
<dbReference type="Gene3D" id="3.40.50.300">
    <property type="entry name" value="P-loop containing nucleotide triphosphate hydrolases"/>
    <property type="match status" value="1"/>
</dbReference>
<dbReference type="InterPro" id="IPR027417">
    <property type="entry name" value="P-loop_NTPase"/>
</dbReference>
<dbReference type="EMBL" id="APND01000005">
    <property type="protein sequence ID" value="MES1930700.1"/>
    <property type="molecule type" value="Genomic_DNA"/>
</dbReference>
<sequence>MSIVEKAADRLRQNDRPHAPDRSARQQSAAVPSQVAGTVVTAREEATADLSRTERVSIEAGHLRRAGLLAPKSMDNQLAREYQRIKRPLLATLTSGGSYGPIVHANRLMVASAAQGEGKTFTAFNLALSLAREKDHSVLLVDGDVLKPGISRALGIDGRPGLMDALRDESVPSSSLILQTDVPGLSVLPAGERCEEMAELLSSRRMNEVVEELSAEPARIVIFDSSPLLATPESQALALSMSQVLVVVKAGSTERRALEAALSLIDHPSRPTSLVLNQSRRGHGDLYAGYYGVYGGGKDSGETQN</sequence>
<feature type="domain" description="AAA" evidence="10">
    <location>
        <begin position="115"/>
        <end position="252"/>
    </location>
</feature>
<evidence type="ECO:0000256" key="7">
    <source>
        <dbReference type="ARBA" id="ARBA00023137"/>
    </source>
</evidence>
<evidence type="ECO:0000256" key="2">
    <source>
        <dbReference type="ARBA" id="ARBA00011903"/>
    </source>
</evidence>
<dbReference type="PANTHER" id="PTHR32309:SF13">
    <property type="entry name" value="FERRIC ENTEROBACTIN TRANSPORT PROTEIN FEPE"/>
    <property type="match status" value="1"/>
</dbReference>
<dbReference type="EC" id="2.7.10.2" evidence="2"/>
<dbReference type="PANTHER" id="PTHR32309">
    <property type="entry name" value="TYROSINE-PROTEIN KINASE"/>
    <property type="match status" value="1"/>
</dbReference>
<dbReference type="CDD" id="cd05387">
    <property type="entry name" value="BY-kinase"/>
    <property type="match status" value="1"/>
</dbReference>
<evidence type="ECO:0000256" key="9">
    <source>
        <dbReference type="SAM" id="MobiDB-lite"/>
    </source>
</evidence>
<name>A0ABV2B480_9GAMM</name>
<feature type="region of interest" description="Disordered" evidence="9">
    <location>
        <begin position="1"/>
        <end position="38"/>
    </location>
</feature>
<dbReference type="InterPro" id="IPR025669">
    <property type="entry name" value="AAA_dom"/>
</dbReference>
<protein>
    <recommendedName>
        <fullName evidence="2">non-specific protein-tyrosine kinase</fullName>
        <ecNumber evidence="2">2.7.10.2</ecNumber>
    </recommendedName>
</protein>
<evidence type="ECO:0000259" key="10">
    <source>
        <dbReference type="Pfam" id="PF13614"/>
    </source>
</evidence>
<comment type="caution">
    <text evidence="11">The sequence shown here is derived from an EMBL/GenBank/DDBJ whole genome shotgun (WGS) entry which is preliminary data.</text>
</comment>
<accession>A0ABV2B480</accession>
<organism evidence="11 12">
    <name type="scientific">Salinisphaera dokdonensis CL-ES53</name>
    <dbReference type="NCBI Taxonomy" id="1304272"/>
    <lineage>
        <taxon>Bacteria</taxon>
        <taxon>Pseudomonadati</taxon>
        <taxon>Pseudomonadota</taxon>
        <taxon>Gammaproteobacteria</taxon>
        <taxon>Salinisphaerales</taxon>
        <taxon>Salinisphaeraceae</taxon>
        <taxon>Salinisphaera</taxon>
    </lineage>
</organism>
<dbReference type="Pfam" id="PF13614">
    <property type="entry name" value="AAA_31"/>
    <property type="match status" value="1"/>
</dbReference>
<evidence type="ECO:0000256" key="5">
    <source>
        <dbReference type="ARBA" id="ARBA00022777"/>
    </source>
</evidence>
<evidence type="ECO:0000256" key="1">
    <source>
        <dbReference type="ARBA" id="ARBA00007316"/>
    </source>
</evidence>
<dbReference type="InterPro" id="IPR050445">
    <property type="entry name" value="Bact_polysacc_biosynth/exp"/>
</dbReference>
<evidence type="ECO:0000313" key="11">
    <source>
        <dbReference type="EMBL" id="MES1930700.1"/>
    </source>
</evidence>
<gene>
    <name evidence="11" type="ORF">SADO_15669</name>
</gene>
<evidence type="ECO:0000256" key="6">
    <source>
        <dbReference type="ARBA" id="ARBA00022840"/>
    </source>
</evidence>
<dbReference type="InterPro" id="IPR005702">
    <property type="entry name" value="Wzc-like_C"/>
</dbReference>
<keyword evidence="4" id="KW-0547">Nucleotide-binding</keyword>
<evidence type="ECO:0000256" key="4">
    <source>
        <dbReference type="ARBA" id="ARBA00022741"/>
    </source>
</evidence>
<proteinExistence type="inferred from homology"/>